<dbReference type="PANTHER" id="PTHR12899">
    <property type="entry name" value="39S RIBOSOMAL PROTEIN L18, MITOCHONDRIAL"/>
    <property type="match status" value="1"/>
</dbReference>
<evidence type="ECO:0000256" key="4">
    <source>
        <dbReference type="ARBA" id="ARBA00022980"/>
    </source>
</evidence>
<keyword evidence="5 7" id="KW-0687">Ribonucleoprotein</keyword>
<dbReference type="EMBL" id="PEYU01000065">
    <property type="protein sequence ID" value="PIS22241.1"/>
    <property type="molecule type" value="Genomic_DNA"/>
</dbReference>
<dbReference type="Gene3D" id="3.30.420.100">
    <property type="match status" value="1"/>
</dbReference>
<keyword evidence="4 7" id="KW-0689">Ribosomal protein</keyword>
<dbReference type="GO" id="GO:0003735">
    <property type="term" value="F:structural constituent of ribosome"/>
    <property type="evidence" value="ECO:0007669"/>
    <property type="project" value="InterPro"/>
</dbReference>
<dbReference type="SUPFAM" id="SSF53137">
    <property type="entry name" value="Translational machinery components"/>
    <property type="match status" value="1"/>
</dbReference>
<comment type="caution">
    <text evidence="8">The sequence shown here is derived from an EMBL/GenBank/DDBJ whole genome shotgun (WGS) entry which is preliminary data.</text>
</comment>
<reference evidence="9" key="1">
    <citation type="submission" date="2017-09" db="EMBL/GenBank/DDBJ databases">
        <title>Depth-based differentiation of microbial function through sediment-hosted aquifers and enrichment of novel symbionts in the deep terrestrial subsurface.</title>
        <authorList>
            <person name="Probst A.J."/>
            <person name="Ladd B."/>
            <person name="Jarett J.K."/>
            <person name="Geller-Mcgrath D.E."/>
            <person name="Sieber C.M.K."/>
            <person name="Emerson J.B."/>
            <person name="Anantharaman K."/>
            <person name="Thomas B.C."/>
            <person name="Malmstrom R."/>
            <person name="Stieglmeier M."/>
            <person name="Klingl A."/>
            <person name="Woyke T."/>
            <person name="Ryan C.M."/>
            <person name="Banfield J.F."/>
        </authorList>
    </citation>
    <scope>NUCLEOTIDE SEQUENCE [LARGE SCALE GENOMIC DNA]</scope>
</reference>
<keyword evidence="3 7" id="KW-0694">RNA-binding</keyword>
<keyword evidence="2 7" id="KW-0699">rRNA-binding</keyword>
<dbReference type="Proteomes" id="UP000231252">
    <property type="component" value="Unassembled WGS sequence"/>
</dbReference>
<comment type="function">
    <text evidence="7">This is one of the proteins that bind and probably mediate the attachment of the 5S RNA into the large ribosomal subunit, where it forms part of the central protuberance.</text>
</comment>
<dbReference type="GO" id="GO:0006412">
    <property type="term" value="P:translation"/>
    <property type="evidence" value="ECO:0007669"/>
    <property type="project" value="UniProtKB-UniRule"/>
</dbReference>
<evidence type="ECO:0000313" key="8">
    <source>
        <dbReference type="EMBL" id="PIS22241.1"/>
    </source>
</evidence>
<evidence type="ECO:0000256" key="1">
    <source>
        <dbReference type="ARBA" id="ARBA00007116"/>
    </source>
</evidence>
<dbReference type="CDD" id="cd00432">
    <property type="entry name" value="Ribosomal_L18_L5e"/>
    <property type="match status" value="1"/>
</dbReference>
<evidence type="ECO:0000256" key="6">
    <source>
        <dbReference type="ARBA" id="ARBA00035197"/>
    </source>
</evidence>
<comment type="subunit">
    <text evidence="7">Part of the 50S ribosomal subunit; part of the 5S rRNA/L5/L18/L25 subcomplex. Contacts the 5S and 23S rRNAs.</text>
</comment>
<gene>
    <name evidence="7" type="primary">rplR</name>
    <name evidence="8" type="ORF">COT50_02875</name>
</gene>
<proteinExistence type="inferred from homology"/>
<organism evidence="8 9">
    <name type="scientific">candidate division WWE3 bacterium CG08_land_8_20_14_0_20_41_10</name>
    <dbReference type="NCBI Taxonomy" id="1975085"/>
    <lineage>
        <taxon>Bacteria</taxon>
        <taxon>Katanobacteria</taxon>
    </lineage>
</organism>
<dbReference type="InterPro" id="IPR004389">
    <property type="entry name" value="Ribosomal_uL18_bac-type"/>
</dbReference>
<evidence type="ECO:0000256" key="3">
    <source>
        <dbReference type="ARBA" id="ARBA00022884"/>
    </source>
</evidence>
<evidence type="ECO:0000256" key="2">
    <source>
        <dbReference type="ARBA" id="ARBA00022730"/>
    </source>
</evidence>
<comment type="similarity">
    <text evidence="1 7">Belongs to the universal ribosomal protein uL18 family.</text>
</comment>
<evidence type="ECO:0000256" key="7">
    <source>
        <dbReference type="HAMAP-Rule" id="MF_01337"/>
    </source>
</evidence>
<dbReference type="GO" id="GO:0008097">
    <property type="term" value="F:5S rRNA binding"/>
    <property type="evidence" value="ECO:0007669"/>
    <property type="project" value="TreeGrafter"/>
</dbReference>
<dbReference type="NCBIfam" id="TIGR00060">
    <property type="entry name" value="L18_bact"/>
    <property type="match status" value="1"/>
</dbReference>
<evidence type="ECO:0000256" key="5">
    <source>
        <dbReference type="ARBA" id="ARBA00023274"/>
    </source>
</evidence>
<sequence>MISKVVKRKNNREKRRLRIRQKVKGTATMLRLSVFRSNKYIYGQIIDDTKGTTLVAITGAKTLEESKKCGGLLAQKALKSKIKRVVFDRGGYRYMGRVAKFAEGARQEGLEF</sequence>
<protein>
    <recommendedName>
        <fullName evidence="6 7">Large ribosomal subunit protein uL18</fullName>
    </recommendedName>
</protein>
<dbReference type="AlphaFoldDB" id="A0A2H0XBK9"/>
<name>A0A2H0XBK9_UNCKA</name>
<dbReference type="InterPro" id="IPR005484">
    <property type="entry name" value="Ribosomal_uL18_bac/plant/anim"/>
</dbReference>
<dbReference type="Pfam" id="PF00861">
    <property type="entry name" value="Ribosomal_L18p"/>
    <property type="match status" value="1"/>
</dbReference>
<dbReference type="InterPro" id="IPR057268">
    <property type="entry name" value="Ribosomal_L18"/>
</dbReference>
<dbReference type="GO" id="GO:0022625">
    <property type="term" value="C:cytosolic large ribosomal subunit"/>
    <property type="evidence" value="ECO:0007669"/>
    <property type="project" value="TreeGrafter"/>
</dbReference>
<accession>A0A2H0XBK9</accession>
<dbReference type="HAMAP" id="MF_01337_B">
    <property type="entry name" value="Ribosomal_uL18_B"/>
    <property type="match status" value="1"/>
</dbReference>
<dbReference type="PANTHER" id="PTHR12899:SF3">
    <property type="entry name" value="LARGE RIBOSOMAL SUBUNIT PROTEIN UL18M"/>
    <property type="match status" value="1"/>
</dbReference>
<evidence type="ECO:0000313" key="9">
    <source>
        <dbReference type="Proteomes" id="UP000231252"/>
    </source>
</evidence>